<protein>
    <submittedName>
        <fullName evidence="2">Uncharacterized protein</fullName>
    </submittedName>
</protein>
<accession>A0A3M7IH14</accession>
<dbReference type="VEuPathDB" id="FungiDB:BTJ68_04310"/>
<evidence type="ECO:0000313" key="3">
    <source>
        <dbReference type="Proteomes" id="UP000281677"/>
    </source>
</evidence>
<reference evidence="2 3" key="1">
    <citation type="journal article" date="2018" name="BMC Genomics">
        <title>Genomic evidence for intraspecific hybridization in a clonal and extremely halotolerant yeast.</title>
        <authorList>
            <person name="Gostincar C."/>
            <person name="Stajich J.E."/>
            <person name="Zupancic J."/>
            <person name="Zalar P."/>
            <person name="Gunde-Cimerman N."/>
        </authorList>
    </citation>
    <scope>NUCLEOTIDE SEQUENCE [LARGE SCALE GENOMIC DNA]</scope>
    <source>
        <strain evidence="2 3">EXF-120</strain>
    </source>
</reference>
<comment type="caution">
    <text evidence="2">The sequence shown here is derived from an EMBL/GenBank/DDBJ whole genome shotgun (WGS) entry which is preliminary data.</text>
</comment>
<organism evidence="2 3">
    <name type="scientific">Hortaea werneckii</name>
    <name type="common">Black yeast</name>
    <name type="synonym">Cladosporium werneckii</name>
    <dbReference type="NCBI Taxonomy" id="91943"/>
    <lineage>
        <taxon>Eukaryota</taxon>
        <taxon>Fungi</taxon>
        <taxon>Dikarya</taxon>
        <taxon>Ascomycota</taxon>
        <taxon>Pezizomycotina</taxon>
        <taxon>Dothideomycetes</taxon>
        <taxon>Dothideomycetidae</taxon>
        <taxon>Mycosphaerellales</taxon>
        <taxon>Teratosphaeriaceae</taxon>
        <taxon>Hortaea</taxon>
    </lineage>
</organism>
<feature type="compositionally biased region" description="Polar residues" evidence="1">
    <location>
        <begin position="15"/>
        <end position="54"/>
    </location>
</feature>
<evidence type="ECO:0000313" key="2">
    <source>
        <dbReference type="EMBL" id="RMZ24643.1"/>
    </source>
</evidence>
<gene>
    <name evidence="2" type="ORF">D0859_11312</name>
</gene>
<evidence type="ECO:0000256" key="1">
    <source>
        <dbReference type="SAM" id="MobiDB-lite"/>
    </source>
</evidence>
<name>A0A3M7IH14_HORWE</name>
<feature type="region of interest" description="Disordered" evidence="1">
    <location>
        <begin position="14"/>
        <end position="66"/>
    </location>
</feature>
<proteinExistence type="predicted"/>
<sequence>MFCLRCMRGAFAPSNPVTSALKQASRATSQRFAQPQQQRSESNPQNPDTDTARTSPGACKGRHTDIEPATTFSAILTNTASARSQTNYLQTQPQSTKAETWIPCAVKDENRQARLIATEA</sequence>
<dbReference type="AlphaFoldDB" id="A0A3M7IH14"/>
<dbReference type="OrthoDB" id="3836884at2759"/>
<dbReference type="EMBL" id="QWIT01000403">
    <property type="protein sequence ID" value="RMZ24643.1"/>
    <property type="molecule type" value="Genomic_DNA"/>
</dbReference>
<dbReference type="Proteomes" id="UP000281677">
    <property type="component" value="Unassembled WGS sequence"/>
</dbReference>
<dbReference type="VEuPathDB" id="FungiDB:BTJ68_09309"/>